<proteinExistence type="inferred from homology"/>
<dbReference type="PROSITE" id="PS50968">
    <property type="entry name" value="BIOTINYL_LIPOYL"/>
    <property type="match status" value="1"/>
</dbReference>
<dbReference type="InterPro" id="IPR011053">
    <property type="entry name" value="Single_hybrid_motif"/>
</dbReference>
<dbReference type="Gene3D" id="2.40.50.100">
    <property type="match status" value="1"/>
</dbReference>
<organism evidence="6 7">
    <name type="scientific">Alienimonas californiensis</name>
    <dbReference type="NCBI Taxonomy" id="2527989"/>
    <lineage>
        <taxon>Bacteria</taxon>
        <taxon>Pseudomonadati</taxon>
        <taxon>Planctomycetota</taxon>
        <taxon>Planctomycetia</taxon>
        <taxon>Planctomycetales</taxon>
        <taxon>Planctomycetaceae</taxon>
        <taxon>Alienimonas</taxon>
    </lineage>
</organism>
<keyword evidence="7" id="KW-1185">Reference proteome</keyword>
<evidence type="ECO:0000256" key="2">
    <source>
        <dbReference type="ARBA" id="ARBA00022823"/>
    </source>
</evidence>
<dbReference type="NCBIfam" id="NF002270">
    <property type="entry name" value="PRK01202.1"/>
    <property type="match status" value="1"/>
</dbReference>
<dbReference type="PANTHER" id="PTHR11715:SF3">
    <property type="entry name" value="GLYCINE CLEAVAGE SYSTEM H PROTEIN-RELATED"/>
    <property type="match status" value="1"/>
</dbReference>
<dbReference type="NCBIfam" id="TIGR00527">
    <property type="entry name" value="gcvH"/>
    <property type="match status" value="1"/>
</dbReference>
<evidence type="ECO:0000259" key="5">
    <source>
        <dbReference type="PROSITE" id="PS50968"/>
    </source>
</evidence>
<dbReference type="InterPro" id="IPR033753">
    <property type="entry name" value="GCV_H/Fam206"/>
</dbReference>
<dbReference type="GO" id="GO:0005829">
    <property type="term" value="C:cytosol"/>
    <property type="evidence" value="ECO:0007669"/>
    <property type="project" value="TreeGrafter"/>
</dbReference>
<comment type="similarity">
    <text evidence="1 3">Belongs to the GcvH family.</text>
</comment>
<dbReference type="PROSITE" id="PS00189">
    <property type="entry name" value="LIPOYL"/>
    <property type="match status" value="1"/>
</dbReference>
<dbReference type="InterPro" id="IPR017453">
    <property type="entry name" value="GCV_H_sub"/>
</dbReference>
<evidence type="ECO:0000313" key="7">
    <source>
        <dbReference type="Proteomes" id="UP000318741"/>
    </source>
</evidence>
<dbReference type="SUPFAM" id="SSF51230">
    <property type="entry name" value="Single hybrid motif"/>
    <property type="match status" value="1"/>
</dbReference>
<dbReference type="KEGG" id="acaf:CA12_35040"/>
<keyword evidence="2 3" id="KW-0450">Lipoyl</keyword>
<comment type="function">
    <text evidence="3">The glycine cleavage system catalyzes the degradation of glycine. The H protein shuttles the methylamine group of glycine from the P protein to the T protein.</text>
</comment>
<dbReference type="GO" id="GO:0009249">
    <property type="term" value="P:protein lipoylation"/>
    <property type="evidence" value="ECO:0007669"/>
    <property type="project" value="TreeGrafter"/>
</dbReference>
<feature type="modified residue" description="N6-lipoyllysine" evidence="3 4">
    <location>
        <position position="62"/>
    </location>
</feature>
<evidence type="ECO:0000256" key="4">
    <source>
        <dbReference type="PIRSR" id="PIRSR617453-50"/>
    </source>
</evidence>
<gene>
    <name evidence="6" type="primary">gcvH_2</name>
    <name evidence="3" type="synonym">gcvH</name>
    <name evidence="6" type="ORF">CA12_35040</name>
</gene>
<dbReference type="InterPro" id="IPR003016">
    <property type="entry name" value="2-oxoA_DH_lipoyl-BS"/>
</dbReference>
<dbReference type="CDD" id="cd06848">
    <property type="entry name" value="GCS_H"/>
    <property type="match status" value="1"/>
</dbReference>
<reference evidence="6 7" key="1">
    <citation type="submission" date="2019-02" db="EMBL/GenBank/DDBJ databases">
        <title>Deep-cultivation of Planctomycetes and their phenomic and genomic characterization uncovers novel biology.</title>
        <authorList>
            <person name="Wiegand S."/>
            <person name="Jogler M."/>
            <person name="Boedeker C."/>
            <person name="Pinto D."/>
            <person name="Vollmers J."/>
            <person name="Rivas-Marin E."/>
            <person name="Kohn T."/>
            <person name="Peeters S.H."/>
            <person name="Heuer A."/>
            <person name="Rast P."/>
            <person name="Oberbeckmann S."/>
            <person name="Bunk B."/>
            <person name="Jeske O."/>
            <person name="Meyerdierks A."/>
            <person name="Storesund J.E."/>
            <person name="Kallscheuer N."/>
            <person name="Luecker S."/>
            <person name="Lage O.M."/>
            <person name="Pohl T."/>
            <person name="Merkel B.J."/>
            <person name="Hornburger P."/>
            <person name="Mueller R.-W."/>
            <person name="Bruemmer F."/>
            <person name="Labrenz M."/>
            <person name="Spormann A.M."/>
            <person name="Op den Camp H."/>
            <person name="Overmann J."/>
            <person name="Amann R."/>
            <person name="Jetten M.S.M."/>
            <person name="Mascher T."/>
            <person name="Medema M.H."/>
            <person name="Devos D.P."/>
            <person name="Kaster A.-K."/>
            <person name="Ovreas L."/>
            <person name="Rohde M."/>
            <person name="Galperin M.Y."/>
            <person name="Jogler C."/>
        </authorList>
    </citation>
    <scope>NUCLEOTIDE SEQUENCE [LARGE SCALE GENOMIC DNA]</scope>
    <source>
        <strain evidence="6 7">CA12</strain>
    </source>
</reference>
<evidence type="ECO:0000256" key="1">
    <source>
        <dbReference type="ARBA" id="ARBA00009249"/>
    </source>
</evidence>
<evidence type="ECO:0000313" key="6">
    <source>
        <dbReference type="EMBL" id="QDT17383.1"/>
    </source>
</evidence>
<evidence type="ECO:0000256" key="3">
    <source>
        <dbReference type="HAMAP-Rule" id="MF_00272"/>
    </source>
</evidence>
<feature type="domain" description="Lipoyl-binding" evidence="5">
    <location>
        <begin position="21"/>
        <end position="103"/>
    </location>
</feature>
<accession>A0A517PDD2</accession>
<dbReference type="InterPro" id="IPR002930">
    <property type="entry name" value="GCV_H"/>
</dbReference>
<dbReference type="AlphaFoldDB" id="A0A517PDD2"/>
<name>A0A517PDD2_9PLAN</name>
<dbReference type="GO" id="GO:0019464">
    <property type="term" value="P:glycine decarboxylation via glycine cleavage system"/>
    <property type="evidence" value="ECO:0007669"/>
    <property type="project" value="UniProtKB-UniRule"/>
</dbReference>
<dbReference type="Proteomes" id="UP000318741">
    <property type="component" value="Chromosome"/>
</dbReference>
<dbReference type="Pfam" id="PF01597">
    <property type="entry name" value="GCV_H"/>
    <property type="match status" value="1"/>
</dbReference>
<sequence>MSPDELHFLESHEWVGRDGDLAVVGISDFAVNQLTDLVYVDLPPVGSTVTRGETFGEVESVKAVSDLYSPVTGEVVEVNGGLEENMATLSEDPFGDGWLIKVRPTDEGTEGLMDAAAYREFCTTADQ</sequence>
<dbReference type="HAMAP" id="MF_00272">
    <property type="entry name" value="GcvH"/>
    <property type="match status" value="1"/>
</dbReference>
<dbReference type="GO" id="GO:0005960">
    <property type="term" value="C:glycine cleavage complex"/>
    <property type="evidence" value="ECO:0007669"/>
    <property type="project" value="InterPro"/>
</dbReference>
<dbReference type="OrthoDB" id="9796712at2"/>
<comment type="subunit">
    <text evidence="3">The glycine cleavage system is composed of four proteins: P, T, L and H.</text>
</comment>
<dbReference type="EMBL" id="CP036265">
    <property type="protein sequence ID" value="QDT17383.1"/>
    <property type="molecule type" value="Genomic_DNA"/>
</dbReference>
<protein>
    <recommendedName>
        <fullName evidence="3">Glycine cleavage system H protein</fullName>
    </recommendedName>
</protein>
<dbReference type="PANTHER" id="PTHR11715">
    <property type="entry name" value="GLYCINE CLEAVAGE SYSTEM H PROTEIN"/>
    <property type="match status" value="1"/>
</dbReference>
<comment type="cofactor">
    <cofactor evidence="3">
        <name>(R)-lipoate</name>
        <dbReference type="ChEBI" id="CHEBI:83088"/>
    </cofactor>
    <text evidence="3">Binds 1 lipoyl cofactor covalently.</text>
</comment>
<dbReference type="InterPro" id="IPR000089">
    <property type="entry name" value="Biotin_lipoyl"/>
</dbReference>
<dbReference type="RefSeq" id="WP_145360260.1">
    <property type="nucleotide sequence ID" value="NZ_CP036265.1"/>
</dbReference>